<dbReference type="InterPro" id="IPR027467">
    <property type="entry name" value="MopterinOxRdtase_cofactor_BS"/>
</dbReference>
<dbReference type="PROSITE" id="PS00551">
    <property type="entry name" value="MOLYBDOPTERIN_PROK_1"/>
    <property type="match status" value="1"/>
</dbReference>
<dbReference type="PROSITE" id="PS51669">
    <property type="entry name" value="4FE4S_MOW_BIS_MGD"/>
    <property type="match status" value="1"/>
</dbReference>
<dbReference type="Pfam" id="PF04879">
    <property type="entry name" value="Molybdop_Fe4S4"/>
    <property type="match status" value="1"/>
</dbReference>
<evidence type="ECO:0000313" key="9">
    <source>
        <dbReference type="Proteomes" id="UP001141422"/>
    </source>
</evidence>
<comment type="caution">
    <text evidence="8">The sequence shown here is derived from an EMBL/GenBank/DDBJ whole genome shotgun (WGS) entry which is preliminary data.</text>
</comment>
<evidence type="ECO:0000259" key="7">
    <source>
        <dbReference type="PROSITE" id="PS51669"/>
    </source>
</evidence>
<keyword evidence="9" id="KW-1185">Reference proteome</keyword>
<sequence length="389" mass="40577">MEMEYVTTTCPYCGTGCGLNLIVVDGKAVGVAPYHRSPVGSGKLCTRGLHAAKALSEWRLEMPLVKGEPVTWDAAIAEAKKLAAYPGDEIAVAISSRLTNEAMFLAVGYARNVLGAANIGVVSGGCGASAVKIADLAKADVVLMIGDVMKSLPVTGNKLYRVQANGGRLLYLGPESYTAVQADTAVIVDEYTEIPAEFSEAVAAAANSVVLYLAGDAAAAALAAALPAKTAVLYETNNGRGAAALGLGRFAFGEKTKALFVITETPEREEDIYADLMPYLEKLEMVVAIGSNATYLSDSATVVLPSAALNEYPGTVTSWEGRVQKVRAASAAPEGVKCPCEIICLLSDGTYAWEDKAAIFADLAAAVPVYAGIVYEEIDRPDGAFIGED</sequence>
<accession>A0ABT4II50</accession>
<evidence type="ECO:0000256" key="1">
    <source>
        <dbReference type="ARBA" id="ARBA00010312"/>
    </source>
</evidence>
<evidence type="ECO:0000256" key="3">
    <source>
        <dbReference type="ARBA" id="ARBA00022723"/>
    </source>
</evidence>
<dbReference type="InterPro" id="IPR050123">
    <property type="entry name" value="Prok_molybdopt-oxidoreductase"/>
</dbReference>
<dbReference type="InterPro" id="IPR006656">
    <property type="entry name" value="Mopterin_OxRdtase"/>
</dbReference>
<keyword evidence="4" id="KW-0560">Oxidoreductase</keyword>
<comment type="similarity">
    <text evidence="1">Belongs to the prokaryotic molybdopterin-containing oxidoreductase family.</text>
</comment>
<evidence type="ECO:0000256" key="4">
    <source>
        <dbReference type="ARBA" id="ARBA00023002"/>
    </source>
</evidence>
<evidence type="ECO:0000313" key="8">
    <source>
        <dbReference type="EMBL" id="MCZ0861427.1"/>
    </source>
</evidence>
<evidence type="ECO:0000256" key="6">
    <source>
        <dbReference type="ARBA" id="ARBA00023014"/>
    </source>
</evidence>
<dbReference type="Gene3D" id="3.40.228.10">
    <property type="entry name" value="Dimethylsulfoxide Reductase, domain 2"/>
    <property type="match status" value="1"/>
</dbReference>
<feature type="domain" description="4Fe-4S Mo/W bis-MGD-type" evidence="7">
    <location>
        <begin position="3"/>
        <end position="59"/>
    </location>
</feature>
<evidence type="ECO:0000256" key="5">
    <source>
        <dbReference type="ARBA" id="ARBA00023004"/>
    </source>
</evidence>
<dbReference type="EMBL" id="JAPTGB010000023">
    <property type="protein sequence ID" value="MCZ0861427.1"/>
    <property type="molecule type" value="Genomic_DNA"/>
</dbReference>
<keyword evidence="2" id="KW-0004">4Fe-4S</keyword>
<dbReference type="PANTHER" id="PTHR43105">
    <property type="entry name" value="RESPIRATORY NITRATE REDUCTASE"/>
    <property type="match status" value="1"/>
</dbReference>
<dbReference type="CDD" id="cd00368">
    <property type="entry name" value="Molybdopterin-Binding"/>
    <property type="match status" value="1"/>
</dbReference>
<dbReference type="Gene3D" id="3.40.50.740">
    <property type="match status" value="2"/>
</dbReference>
<protein>
    <submittedName>
        <fullName evidence="8">Molybdopterin-dependent oxidoreductase</fullName>
    </submittedName>
</protein>
<keyword evidence="5" id="KW-0408">Iron</keyword>
<organism evidence="8 9">
    <name type="scientific">Methanocorpusculum petauri</name>
    <dbReference type="NCBI Taxonomy" id="3002863"/>
    <lineage>
        <taxon>Archaea</taxon>
        <taxon>Methanobacteriati</taxon>
        <taxon>Methanobacteriota</taxon>
        <taxon>Stenosarchaea group</taxon>
        <taxon>Methanomicrobia</taxon>
        <taxon>Methanomicrobiales</taxon>
        <taxon>Methanocorpusculaceae</taxon>
        <taxon>Methanocorpusculum</taxon>
    </lineage>
</organism>
<dbReference type="Pfam" id="PF00384">
    <property type="entry name" value="Molybdopterin"/>
    <property type="match status" value="1"/>
</dbReference>
<gene>
    <name evidence="8" type="ORF">O0S10_09385</name>
</gene>
<name>A0ABT4II50_9EURY</name>
<evidence type="ECO:0000256" key="2">
    <source>
        <dbReference type="ARBA" id="ARBA00022485"/>
    </source>
</evidence>
<dbReference type="InterPro" id="IPR006963">
    <property type="entry name" value="Mopterin_OxRdtase_4Fe-4S_dom"/>
</dbReference>
<reference evidence="8" key="1">
    <citation type="submission" date="2022-12" db="EMBL/GenBank/DDBJ databases">
        <title>Isolation and characterisation of novel Methanocorpusculum spp. from native Australian herbivores indicates the genus is ancestrally host-associated.</title>
        <authorList>
            <person name="Volmer J.G."/>
            <person name="Soo R.M."/>
            <person name="Evans P.N."/>
            <person name="Hoedt E.C."/>
            <person name="Astorga Alsina A.L."/>
            <person name="Woodcroft B.J."/>
            <person name="Tyson G.W."/>
            <person name="Hugenholtz P."/>
            <person name="Morrison M."/>
        </authorList>
    </citation>
    <scope>NUCLEOTIDE SEQUENCE</scope>
    <source>
        <strain evidence="8">MG</strain>
    </source>
</reference>
<keyword evidence="6" id="KW-0411">Iron-sulfur</keyword>
<dbReference type="PANTHER" id="PTHR43105:SF14">
    <property type="entry name" value="FORMATE DEHYDROGENASE H"/>
    <property type="match status" value="1"/>
</dbReference>
<keyword evidence="3" id="KW-0479">Metal-binding</keyword>
<dbReference type="RefSeq" id="WP_268925615.1">
    <property type="nucleotide sequence ID" value="NZ_JAPTGB010000023.1"/>
</dbReference>
<dbReference type="SMART" id="SM00926">
    <property type="entry name" value="Molybdop_Fe4S4"/>
    <property type="match status" value="1"/>
</dbReference>
<dbReference type="SUPFAM" id="SSF53706">
    <property type="entry name" value="Formate dehydrogenase/DMSO reductase, domains 1-3"/>
    <property type="match status" value="1"/>
</dbReference>
<proteinExistence type="inferred from homology"/>
<dbReference type="Proteomes" id="UP001141422">
    <property type="component" value="Unassembled WGS sequence"/>
</dbReference>
<dbReference type="Gene3D" id="2.20.25.90">
    <property type="entry name" value="ADC-like domains"/>
    <property type="match status" value="1"/>
</dbReference>